<proteinExistence type="predicted"/>
<dbReference type="OrthoDB" id="3450125at2759"/>
<evidence type="ECO:0000256" key="2">
    <source>
        <dbReference type="SAM" id="MobiDB-lite"/>
    </source>
</evidence>
<feature type="compositionally biased region" description="Acidic residues" evidence="2">
    <location>
        <begin position="594"/>
        <end position="605"/>
    </location>
</feature>
<gene>
    <name evidence="3" type="ORF">L207DRAFT_533867</name>
</gene>
<feature type="coiled-coil region" evidence="1">
    <location>
        <begin position="657"/>
        <end position="684"/>
    </location>
</feature>
<evidence type="ECO:0000256" key="1">
    <source>
        <dbReference type="SAM" id="Coils"/>
    </source>
</evidence>
<organism evidence="3 4">
    <name type="scientific">Hyaloscypha variabilis (strain UAMH 11265 / GT02V1 / F)</name>
    <name type="common">Meliniomyces variabilis</name>
    <dbReference type="NCBI Taxonomy" id="1149755"/>
    <lineage>
        <taxon>Eukaryota</taxon>
        <taxon>Fungi</taxon>
        <taxon>Dikarya</taxon>
        <taxon>Ascomycota</taxon>
        <taxon>Pezizomycotina</taxon>
        <taxon>Leotiomycetes</taxon>
        <taxon>Helotiales</taxon>
        <taxon>Hyaloscyphaceae</taxon>
        <taxon>Hyaloscypha</taxon>
        <taxon>Hyaloscypha variabilis</taxon>
    </lineage>
</organism>
<keyword evidence="4" id="KW-1185">Reference proteome</keyword>
<feature type="compositionally biased region" description="Low complexity" evidence="2">
    <location>
        <begin position="623"/>
        <end position="640"/>
    </location>
</feature>
<evidence type="ECO:0000313" key="3">
    <source>
        <dbReference type="EMBL" id="PMD34542.1"/>
    </source>
</evidence>
<dbReference type="EMBL" id="KZ613953">
    <property type="protein sequence ID" value="PMD34542.1"/>
    <property type="molecule type" value="Genomic_DNA"/>
</dbReference>
<evidence type="ECO:0000313" key="4">
    <source>
        <dbReference type="Proteomes" id="UP000235786"/>
    </source>
</evidence>
<dbReference type="AlphaFoldDB" id="A0A2J6R7Q6"/>
<protein>
    <submittedName>
        <fullName evidence="3">Uncharacterized protein</fullName>
    </submittedName>
</protein>
<reference evidence="3 4" key="1">
    <citation type="submission" date="2016-04" db="EMBL/GenBank/DDBJ databases">
        <title>A degradative enzymes factory behind the ericoid mycorrhizal symbiosis.</title>
        <authorList>
            <consortium name="DOE Joint Genome Institute"/>
            <person name="Martino E."/>
            <person name="Morin E."/>
            <person name="Grelet G."/>
            <person name="Kuo A."/>
            <person name="Kohler A."/>
            <person name="Daghino S."/>
            <person name="Barry K."/>
            <person name="Choi C."/>
            <person name="Cichocki N."/>
            <person name="Clum A."/>
            <person name="Copeland A."/>
            <person name="Hainaut M."/>
            <person name="Haridas S."/>
            <person name="Labutti K."/>
            <person name="Lindquist E."/>
            <person name="Lipzen A."/>
            <person name="Khouja H.-R."/>
            <person name="Murat C."/>
            <person name="Ohm R."/>
            <person name="Olson A."/>
            <person name="Spatafora J."/>
            <person name="Veneault-Fourrey C."/>
            <person name="Henrissat B."/>
            <person name="Grigoriev I."/>
            <person name="Martin F."/>
            <person name="Perotto S."/>
        </authorList>
    </citation>
    <scope>NUCLEOTIDE SEQUENCE [LARGE SCALE GENOMIC DNA]</scope>
    <source>
        <strain evidence="3 4">F</strain>
    </source>
</reference>
<sequence length="684" mass="77698">MAKYEKFFREEVKDGAIYLHLKDPSMKKMFRIEKAAGPLPEILHSCYILNDQEYFSPHPFHIPHNPTYSERISIPTCKADIPFFQTSGSRLHTDDQQAILPRLKSPRPRENPRICTLPLSRGNLLIWPLARTHIRTTHPGQQEVFRLAPTHLKRRGTCFDLSFTTSPVGAGIQPGPVALENDPDMIELNAILISLYNNILDLSFPDREKDAFRRQWAAEASLMMGEDNFNISSIQVNFSRLDEAMENGIKGKAHIHIDKNDDPKRLSLVLFLSKFPKDVFPGRFNITSAGLTCSAETFGALIFTGKHPHCGSGVGRYPDDLPPDSNLRATLPEGLEYPELEEEDYPDMRISAILYPRRDCMRQGTTRLRKLMEEAALGAFITRRAQREFESVEELQQMFSWEDDDGIVAYPRSWLIDLAQQHRGKTIQELEDRHEASLYTSFGDRVPVDEEMKKARAAERKRRKDGREKRQEEALAAGKVRCPHYYARYKELCWRFFHPSEGVVGCKKHNSELLNQPASSKDEATRAVSRKRKRRMSWEESDSDGEGELFLDDFSEEDEESSGKESGAGKTELRRTTRVIPGHGAASAAKYSELDNEEQNAQEEVDFSRTTPMANSNSTAVVIIPSNPASSSDSRSAPKISKPEPNPNVVQIPSRLLLFLIDSIDALRNDVARLREKNARLLSE</sequence>
<keyword evidence="1" id="KW-0175">Coiled coil</keyword>
<accession>A0A2J6R7Q6</accession>
<feature type="compositionally biased region" description="Polar residues" evidence="2">
    <location>
        <begin position="608"/>
        <end position="620"/>
    </location>
</feature>
<dbReference type="Proteomes" id="UP000235786">
    <property type="component" value="Unassembled WGS sequence"/>
</dbReference>
<feature type="compositionally biased region" description="Acidic residues" evidence="2">
    <location>
        <begin position="539"/>
        <end position="560"/>
    </location>
</feature>
<feature type="region of interest" description="Disordered" evidence="2">
    <location>
        <begin position="516"/>
        <end position="647"/>
    </location>
</feature>
<feature type="region of interest" description="Disordered" evidence="2">
    <location>
        <begin position="454"/>
        <end position="473"/>
    </location>
</feature>
<name>A0A2J6R7Q6_HYAVF</name>